<comment type="caution">
    <text evidence="1">The sequence shown here is derived from an EMBL/GenBank/DDBJ whole genome shotgun (WGS) entry which is preliminary data.</text>
</comment>
<dbReference type="Pfam" id="PF17186">
    <property type="entry name" value="Lipocalin_9"/>
    <property type="match status" value="1"/>
</dbReference>
<sequence length="57" mass="6307">PLHWRVALPGLGQSWIVAPRTEAHWLNTAFPYWEGPVTLEGTTAGQGFLELTGYPES</sequence>
<dbReference type="Proteomes" id="UP000754644">
    <property type="component" value="Unassembled WGS sequence"/>
</dbReference>
<dbReference type="EMBL" id="JABMOJ010000207">
    <property type="protein sequence ID" value="NQV64820.1"/>
    <property type="molecule type" value="Genomic_DNA"/>
</dbReference>
<proteinExistence type="predicted"/>
<evidence type="ECO:0000313" key="1">
    <source>
        <dbReference type="EMBL" id="NQV64820.1"/>
    </source>
</evidence>
<gene>
    <name evidence="1" type="ORF">HQ497_05580</name>
</gene>
<dbReference type="AlphaFoldDB" id="A0A972VV49"/>
<dbReference type="PANTHER" id="PTHR38591">
    <property type="entry name" value="HYDROLASE"/>
    <property type="match status" value="1"/>
</dbReference>
<feature type="non-terminal residue" evidence="1">
    <location>
        <position position="1"/>
    </location>
</feature>
<dbReference type="SUPFAM" id="SSF159245">
    <property type="entry name" value="AttH-like"/>
    <property type="match status" value="1"/>
</dbReference>
<name>A0A972VV49_9GAMM</name>
<reference evidence="1" key="1">
    <citation type="submission" date="2020-05" db="EMBL/GenBank/DDBJ databases">
        <title>Sulfur intermediates as new biogeochemical hubs in an aquatic model microbial ecosystem.</title>
        <authorList>
            <person name="Vigneron A."/>
        </authorList>
    </citation>
    <scope>NUCLEOTIDE SEQUENCE</scope>
    <source>
        <strain evidence="1">Bin.250</strain>
    </source>
</reference>
<evidence type="ECO:0000313" key="2">
    <source>
        <dbReference type="Proteomes" id="UP000754644"/>
    </source>
</evidence>
<accession>A0A972VV49</accession>
<dbReference type="Gene3D" id="2.40.370.10">
    <property type="entry name" value="AttH-like domain"/>
    <property type="match status" value="1"/>
</dbReference>
<dbReference type="InterPro" id="IPR023374">
    <property type="entry name" value="AttH-like_dom_sf"/>
</dbReference>
<organism evidence="1 2">
    <name type="scientific">SAR86 cluster bacterium</name>
    <dbReference type="NCBI Taxonomy" id="2030880"/>
    <lineage>
        <taxon>Bacteria</taxon>
        <taxon>Pseudomonadati</taxon>
        <taxon>Pseudomonadota</taxon>
        <taxon>Gammaproteobacteria</taxon>
        <taxon>SAR86 cluster</taxon>
    </lineage>
</organism>
<protein>
    <submittedName>
        <fullName evidence="1">Lipocalin family protein</fullName>
    </submittedName>
</protein>
<dbReference type="PANTHER" id="PTHR38591:SF1">
    <property type="entry name" value="BLL1000 PROTEIN"/>
    <property type="match status" value="1"/>
</dbReference>